<dbReference type="AlphaFoldDB" id="U5WXQ8"/>
<protein>
    <submittedName>
        <fullName evidence="1">Uncharacterized protein</fullName>
    </submittedName>
</protein>
<dbReference type="KEGG" id="mkn:MKAN_05410"/>
<gene>
    <name evidence="1" type="ORF">MKAN_05410</name>
</gene>
<dbReference type="HOGENOM" id="CLU_3330433_0_0_11"/>
<dbReference type="Proteomes" id="UP000017786">
    <property type="component" value="Chromosome"/>
</dbReference>
<proteinExistence type="predicted"/>
<evidence type="ECO:0000313" key="1">
    <source>
        <dbReference type="EMBL" id="AGZ54033.1"/>
    </source>
</evidence>
<accession>U5WXQ8</accession>
<organism evidence="1 2">
    <name type="scientific">Mycobacterium kansasii ATCC 12478</name>
    <dbReference type="NCBI Taxonomy" id="557599"/>
    <lineage>
        <taxon>Bacteria</taxon>
        <taxon>Bacillati</taxon>
        <taxon>Actinomycetota</taxon>
        <taxon>Actinomycetes</taxon>
        <taxon>Mycobacteriales</taxon>
        <taxon>Mycobacteriaceae</taxon>
        <taxon>Mycobacterium</taxon>
    </lineage>
</organism>
<name>U5WXQ8_MYCKA</name>
<dbReference type="EMBL" id="CP006835">
    <property type="protein sequence ID" value="AGZ54033.1"/>
    <property type="molecule type" value="Genomic_DNA"/>
</dbReference>
<sequence length="38" mass="4291">MRAMMVRAYFLFAVRLTVPRVLPDATRLLRPTATVGAE</sequence>
<reference evidence="1 2" key="1">
    <citation type="submission" date="2013-10" db="EMBL/GenBank/DDBJ databases">
        <title>Genome sequence of Mycobacterium kansasii.</title>
        <authorList>
            <consortium name="McGill University Mycobacterium genome consortium"/>
            <person name="Veyrier F.J."/>
            <person name="Behr M.A."/>
        </authorList>
    </citation>
    <scope>NUCLEOTIDE SEQUENCE [LARGE SCALE GENOMIC DNA]</scope>
    <source>
        <strain evidence="1 2">ATCC 12478</strain>
    </source>
</reference>
<evidence type="ECO:0000313" key="2">
    <source>
        <dbReference type="Proteomes" id="UP000017786"/>
    </source>
</evidence>